<evidence type="ECO:0000313" key="4">
    <source>
        <dbReference type="EMBL" id="EXC05309.1"/>
    </source>
</evidence>
<feature type="compositionally biased region" description="Polar residues" evidence="1">
    <location>
        <begin position="310"/>
        <end position="331"/>
    </location>
</feature>
<feature type="domain" description="Zona occludens toxin N-terminal" evidence="3">
    <location>
        <begin position="140"/>
        <end position="258"/>
    </location>
</feature>
<reference evidence="4 5" key="1">
    <citation type="submission" date="2014-02" db="EMBL/GenBank/DDBJ databases">
        <title>Comparative genomics and transcriptomics to identify genetic mechanisms underlying the emergence of carbapenem resistant Acinetobacter baumannii (CRAb).</title>
        <authorList>
            <person name="Harris A.D."/>
            <person name="Johnson K.J."/>
            <person name="George J."/>
            <person name="Shefchek K."/>
            <person name="Daugherty S.C."/>
            <person name="Parankush S."/>
            <person name="Sadzewicz L."/>
            <person name="Tallon L."/>
            <person name="Sengamalay N."/>
            <person name="Hazen T.H."/>
            <person name="Rasko D.A."/>
        </authorList>
    </citation>
    <scope>NUCLEOTIDE SEQUENCE [LARGE SCALE GENOMIC DNA]</scope>
    <source>
        <strain evidence="4 5">625974</strain>
    </source>
</reference>
<feature type="transmembrane region" description="Helical" evidence="2">
    <location>
        <begin position="271"/>
        <end position="290"/>
    </location>
</feature>
<feature type="region of interest" description="Disordered" evidence="1">
    <location>
        <begin position="310"/>
        <end position="332"/>
    </location>
</feature>
<name>A0A009QEA2_ACIBA</name>
<dbReference type="RefSeq" id="WP_004737971.1">
    <property type="nucleotide sequence ID" value="NZ_JEXD01000040.1"/>
</dbReference>
<dbReference type="PATRIC" id="fig|1310607.3.peg.3233"/>
<evidence type="ECO:0000256" key="2">
    <source>
        <dbReference type="SAM" id="Phobius"/>
    </source>
</evidence>
<evidence type="ECO:0000313" key="5">
    <source>
        <dbReference type="Proteomes" id="UP000021108"/>
    </source>
</evidence>
<keyword evidence="2" id="KW-1133">Transmembrane helix</keyword>
<protein>
    <submittedName>
        <fullName evidence="4">Zonular occludens toxin family protein</fullName>
    </submittedName>
</protein>
<evidence type="ECO:0000259" key="3">
    <source>
        <dbReference type="Pfam" id="PF05707"/>
    </source>
</evidence>
<dbReference type="InterPro" id="IPR008900">
    <property type="entry name" value="Zot_N"/>
</dbReference>
<dbReference type="Pfam" id="PF05707">
    <property type="entry name" value="Zot"/>
    <property type="match status" value="1"/>
</dbReference>
<dbReference type="AlphaFoldDB" id="A0A009QEA2"/>
<keyword evidence="2" id="KW-0472">Membrane</keyword>
<organism evidence="4 5">
    <name type="scientific">Acinetobacter baumannii 625974</name>
    <dbReference type="NCBI Taxonomy" id="1310607"/>
    <lineage>
        <taxon>Bacteria</taxon>
        <taxon>Pseudomonadati</taxon>
        <taxon>Pseudomonadota</taxon>
        <taxon>Gammaproteobacteria</taxon>
        <taxon>Moraxellales</taxon>
        <taxon>Moraxellaceae</taxon>
        <taxon>Acinetobacter</taxon>
        <taxon>Acinetobacter calcoaceticus/baumannii complex</taxon>
    </lineage>
</organism>
<keyword evidence="2" id="KW-0812">Transmembrane</keyword>
<sequence>MLHLITGTPGAGKTLYAVFLIDNYEKANKRALEFNAIALKQNKELIEKNNLQDYFASYTYFSKITKEYETLCFEPDYFDYFEKKERKETIFLDIQFYNGILANIKNDLNLELKQLKSVRHIYSNIDGLKVDFVRPMQVDWRKCPDGSIVFYDEIQLIDVYSNDNKRDDEGIVKSLTIHRHRAFDIYGITQFPRLVHPGFRDVVGLHYHLHRGWGAPSATVYVWANCREKPNSLGNKFTAERDFRFNYPKRLYEIYESATANTVKLRIPLKLFAILIIPVVGVFMFGNMIFGHGPNFLTSIFGGSEQPKTVKQANQTQPTASATKETTSQDQAAFVPEQDCRKAVNVEKPECVKYFNDLTNSNASVTPHGYQVSYNPDKPFDNNEIQENLHYEVTAKPVFSGCAKMNGKYQAYTQQGTKLDVSKSDCERLIKNNDRPFNYFANSRTESVSTGILNNVSSEQTQPNKQQSIQYANNYVQSGLEHKFDGANDRGSFSF</sequence>
<evidence type="ECO:0000256" key="1">
    <source>
        <dbReference type="SAM" id="MobiDB-lite"/>
    </source>
</evidence>
<gene>
    <name evidence="4" type="ORF">J506_3339</name>
</gene>
<dbReference type="EMBL" id="JEXD01000040">
    <property type="protein sequence ID" value="EXC05309.1"/>
    <property type="molecule type" value="Genomic_DNA"/>
</dbReference>
<dbReference type="Gene3D" id="3.40.50.300">
    <property type="entry name" value="P-loop containing nucleotide triphosphate hydrolases"/>
    <property type="match status" value="2"/>
</dbReference>
<comment type="caution">
    <text evidence="4">The sequence shown here is derived from an EMBL/GenBank/DDBJ whole genome shotgun (WGS) entry which is preliminary data.</text>
</comment>
<dbReference type="InterPro" id="IPR027417">
    <property type="entry name" value="P-loop_NTPase"/>
</dbReference>
<dbReference type="Proteomes" id="UP000021108">
    <property type="component" value="Unassembled WGS sequence"/>
</dbReference>
<proteinExistence type="predicted"/>
<accession>A0A009QEA2</accession>